<dbReference type="GO" id="GO:0005886">
    <property type="term" value="C:plasma membrane"/>
    <property type="evidence" value="ECO:0007669"/>
    <property type="project" value="UniProtKB-SubCell"/>
</dbReference>
<feature type="domain" description="TRAP C4-dicarboxylate transport system permease DctM subunit" evidence="8">
    <location>
        <begin position="60"/>
        <end position="464"/>
    </location>
</feature>
<feature type="transmembrane region" description="Helical" evidence="7">
    <location>
        <begin position="289"/>
        <end position="308"/>
    </location>
</feature>
<dbReference type="PANTHER" id="PTHR33362">
    <property type="entry name" value="SIALIC ACID TRAP TRANSPORTER PERMEASE PROTEIN SIAT-RELATED"/>
    <property type="match status" value="1"/>
</dbReference>
<feature type="transmembrane region" description="Helical" evidence="7">
    <location>
        <begin position="220"/>
        <end position="244"/>
    </location>
</feature>
<dbReference type="EMBL" id="QFBC01000016">
    <property type="protein sequence ID" value="PWE53415.1"/>
    <property type="molecule type" value="Genomic_DNA"/>
</dbReference>
<keyword evidence="7" id="KW-0813">Transport</keyword>
<keyword evidence="10" id="KW-1185">Reference proteome</keyword>
<feature type="transmembrane region" description="Helical" evidence="7">
    <location>
        <begin position="184"/>
        <end position="208"/>
    </location>
</feature>
<evidence type="ECO:0000313" key="9">
    <source>
        <dbReference type="EMBL" id="PWE53415.1"/>
    </source>
</evidence>
<keyword evidence="5 7" id="KW-1133">Transmembrane helix</keyword>
<dbReference type="InterPro" id="IPR010656">
    <property type="entry name" value="DctM"/>
</dbReference>
<comment type="caution">
    <text evidence="9">The sequence shown here is derived from an EMBL/GenBank/DDBJ whole genome shotgun (WGS) entry which is preliminary data.</text>
</comment>
<gene>
    <name evidence="9" type="ORF">DEM27_26060</name>
</gene>
<evidence type="ECO:0000256" key="4">
    <source>
        <dbReference type="ARBA" id="ARBA00022692"/>
    </source>
</evidence>
<evidence type="ECO:0000256" key="2">
    <source>
        <dbReference type="ARBA" id="ARBA00022475"/>
    </source>
</evidence>
<keyword evidence="4 7" id="KW-0812">Transmembrane</keyword>
<feature type="transmembrane region" description="Helical" evidence="7">
    <location>
        <begin position="362"/>
        <end position="392"/>
    </location>
</feature>
<dbReference type="Proteomes" id="UP000245252">
    <property type="component" value="Unassembled WGS sequence"/>
</dbReference>
<feature type="transmembrane region" description="Helical" evidence="7">
    <location>
        <begin position="127"/>
        <end position="146"/>
    </location>
</feature>
<dbReference type="PIRSF" id="PIRSF006066">
    <property type="entry name" value="HI0050"/>
    <property type="match status" value="1"/>
</dbReference>
<keyword evidence="2" id="KW-1003">Cell membrane</keyword>
<evidence type="ECO:0000256" key="6">
    <source>
        <dbReference type="ARBA" id="ARBA00023136"/>
    </source>
</evidence>
<comment type="function">
    <text evidence="7">Part of the tripartite ATP-independent periplasmic (TRAP) transport system.</text>
</comment>
<evidence type="ECO:0000256" key="5">
    <source>
        <dbReference type="ARBA" id="ARBA00022989"/>
    </source>
</evidence>
<evidence type="ECO:0000259" key="8">
    <source>
        <dbReference type="Pfam" id="PF06808"/>
    </source>
</evidence>
<feature type="transmembrane region" description="Helical" evidence="7">
    <location>
        <begin position="95"/>
        <end position="115"/>
    </location>
</feature>
<keyword evidence="3 7" id="KW-0997">Cell inner membrane</keyword>
<feature type="transmembrane region" description="Helical" evidence="7">
    <location>
        <begin position="152"/>
        <end position="172"/>
    </location>
</feature>
<protein>
    <recommendedName>
        <fullName evidence="7">TRAP transporter large permease protein</fullName>
    </recommendedName>
</protein>
<feature type="transmembrane region" description="Helical" evidence="7">
    <location>
        <begin position="404"/>
        <end position="425"/>
    </location>
</feature>
<reference evidence="9 10" key="1">
    <citation type="submission" date="2018-05" db="EMBL/GenBank/DDBJ databases">
        <title>The draft genome of strain NS-104.</title>
        <authorList>
            <person name="Hang P."/>
            <person name="Jiang J."/>
        </authorList>
    </citation>
    <scope>NUCLEOTIDE SEQUENCE [LARGE SCALE GENOMIC DNA]</scope>
    <source>
        <strain evidence="9 10">NS-104</strain>
    </source>
</reference>
<feature type="transmembrane region" description="Helical" evidence="7">
    <location>
        <begin position="445"/>
        <end position="471"/>
    </location>
</feature>
<keyword evidence="6 7" id="KW-0472">Membrane</keyword>
<comment type="subcellular location">
    <subcellularLocation>
        <location evidence="1 7">Cell inner membrane</location>
        <topology evidence="1 7">Multi-pass membrane protein</topology>
    </subcellularLocation>
</comment>
<dbReference type="InterPro" id="IPR004681">
    <property type="entry name" value="TRAP_DctM"/>
</dbReference>
<evidence type="ECO:0000256" key="7">
    <source>
        <dbReference type="RuleBase" id="RU369079"/>
    </source>
</evidence>
<proteinExistence type="inferred from homology"/>
<comment type="similarity">
    <text evidence="7">Belongs to the TRAP transporter large permease family.</text>
</comment>
<feature type="transmembrane region" description="Helical" evidence="7">
    <location>
        <begin position="60"/>
        <end position="83"/>
    </location>
</feature>
<dbReference type="PANTHER" id="PTHR33362:SF5">
    <property type="entry name" value="C4-DICARBOXYLATE TRAP TRANSPORTER LARGE PERMEASE PROTEIN DCTM"/>
    <property type="match status" value="1"/>
</dbReference>
<dbReference type="NCBIfam" id="TIGR00786">
    <property type="entry name" value="dctM"/>
    <property type="match status" value="1"/>
</dbReference>
<dbReference type="Pfam" id="PF06808">
    <property type="entry name" value="DctM"/>
    <property type="match status" value="1"/>
</dbReference>
<sequence>MARSALSQESPLILSTWRSSSVLFSWRYRPLPAISTLTGEPPPPLKADPDMFMIMCALPLILLMCGFPLFLVLLATVTSAIVFLGSMPPTAVPQIMFSSIGQFSLLAVPFFIFAGELMGRGGMARRLVRLPIALFSGVRGATPITAVGATTLYGSISGSTAATVAAIGPIFYPQLRQKGYDEKFSAGLITCAGYLDNIIPPSIAMILYCVAAEQSVVKLFYAGIIPGIVLAIIMAFYIFGYAWLKQIDAGSRPQIKEILIAFKEGFWAIMMPVIVFGGIYGGMFTPTEAAGIACVYAIVVTMFVHRELQWRDFWKVAISSMYLTSQVFLIVALAGVFSWILTTSGLAGSAVAAIGDLNLPSWAILIVINLFLLAVGCVIDTASAILVLTPLLLPIAKHMNVDPIHFGIIMVTNLSIGTFTPPFGINIFVAQSIFDFPLKSIYRGLVPFILVAILGLAVITFVPTLSLWLLAK</sequence>
<organism evidence="9 10">
    <name type="scientific">Metarhizobium album</name>
    <dbReference type="NCBI Taxonomy" id="2182425"/>
    <lineage>
        <taxon>Bacteria</taxon>
        <taxon>Pseudomonadati</taxon>
        <taxon>Pseudomonadota</taxon>
        <taxon>Alphaproteobacteria</taxon>
        <taxon>Hyphomicrobiales</taxon>
        <taxon>Rhizobiaceae</taxon>
        <taxon>Metarhizobium</taxon>
    </lineage>
</organism>
<feature type="transmembrane region" description="Helical" evidence="7">
    <location>
        <begin position="265"/>
        <end position="283"/>
    </location>
</feature>
<comment type="subunit">
    <text evidence="7">The complex comprises the extracytoplasmic solute receptor protein and the two transmembrane proteins.</text>
</comment>
<feature type="transmembrane region" description="Helical" evidence="7">
    <location>
        <begin position="320"/>
        <end position="342"/>
    </location>
</feature>
<evidence type="ECO:0000313" key="10">
    <source>
        <dbReference type="Proteomes" id="UP000245252"/>
    </source>
</evidence>
<name>A0A2U2DJD1_9HYPH</name>
<dbReference type="AlphaFoldDB" id="A0A2U2DJD1"/>
<accession>A0A2U2DJD1</accession>
<evidence type="ECO:0000256" key="1">
    <source>
        <dbReference type="ARBA" id="ARBA00004429"/>
    </source>
</evidence>
<dbReference type="GO" id="GO:0022857">
    <property type="term" value="F:transmembrane transporter activity"/>
    <property type="evidence" value="ECO:0007669"/>
    <property type="project" value="UniProtKB-UniRule"/>
</dbReference>
<evidence type="ECO:0000256" key="3">
    <source>
        <dbReference type="ARBA" id="ARBA00022519"/>
    </source>
</evidence>
<dbReference type="OrthoDB" id="7374726at2"/>